<feature type="binding site" evidence="20">
    <location>
        <begin position="36"/>
        <end position="37"/>
    </location>
    <ligand>
        <name>D-ribulose 5-phosphate</name>
        <dbReference type="ChEBI" id="CHEBI:58121"/>
    </ligand>
</feature>
<evidence type="ECO:0000256" key="8">
    <source>
        <dbReference type="ARBA" id="ARBA00022619"/>
    </source>
</evidence>
<evidence type="ECO:0000256" key="1">
    <source>
        <dbReference type="ARBA" id="ARBA00000141"/>
    </source>
</evidence>
<feature type="binding site" evidence="20">
    <location>
        <position position="283"/>
    </location>
    <ligand>
        <name>GTP</name>
        <dbReference type="ChEBI" id="CHEBI:37565"/>
    </ligand>
</feature>
<dbReference type="HAMAP" id="MF_00180">
    <property type="entry name" value="RibB"/>
    <property type="match status" value="1"/>
</dbReference>
<evidence type="ECO:0000256" key="18">
    <source>
        <dbReference type="ARBA" id="ARBA00043932"/>
    </source>
</evidence>
<dbReference type="InterPro" id="IPR036144">
    <property type="entry name" value="RibA-like_sf"/>
</dbReference>
<dbReference type="PANTHER" id="PTHR21327">
    <property type="entry name" value="GTP CYCLOHYDROLASE II-RELATED"/>
    <property type="match status" value="1"/>
</dbReference>
<comment type="similarity">
    <text evidence="6 20">In the N-terminal section; belongs to the DHBP synthase family.</text>
</comment>
<organism evidence="22 23">
    <name type="scientific">Runella defluvii</name>
    <dbReference type="NCBI Taxonomy" id="370973"/>
    <lineage>
        <taxon>Bacteria</taxon>
        <taxon>Pseudomonadati</taxon>
        <taxon>Bacteroidota</taxon>
        <taxon>Cytophagia</taxon>
        <taxon>Cytophagales</taxon>
        <taxon>Spirosomataceae</taxon>
        <taxon>Runella</taxon>
    </lineage>
</organism>
<dbReference type="NCBIfam" id="NF006803">
    <property type="entry name" value="PRK09311.1"/>
    <property type="match status" value="1"/>
</dbReference>
<dbReference type="Proteomes" id="UP000541352">
    <property type="component" value="Unassembled WGS sequence"/>
</dbReference>
<dbReference type="GO" id="GO:0005829">
    <property type="term" value="C:cytosol"/>
    <property type="evidence" value="ECO:0007669"/>
    <property type="project" value="TreeGrafter"/>
</dbReference>
<feature type="binding site" evidence="20">
    <location>
        <begin position="150"/>
        <end position="154"/>
    </location>
    <ligand>
        <name>D-ribulose 5-phosphate</name>
        <dbReference type="ChEBI" id="CHEBI:58121"/>
    </ligand>
</feature>
<dbReference type="SUPFAM" id="SSF55821">
    <property type="entry name" value="YrdC/RibB"/>
    <property type="match status" value="1"/>
</dbReference>
<evidence type="ECO:0000256" key="7">
    <source>
        <dbReference type="ARBA" id="ARBA00008976"/>
    </source>
</evidence>
<dbReference type="InterPro" id="IPR000926">
    <property type="entry name" value="RibA"/>
</dbReference>
<feature type="binding site" evidence="20">
    <location>
        <position position="153"/>
    </location>
    <ligand>
        <name>Mg(2+)</name>
        <dbReference type="ChEBI" id="CHEBI:18420"/>
        <label>2</label>
    </ligand>
</feature>
<feature type="binding site" evidence="20">
    <location>
        <position position="267"/>
    </location>
    <ligand>
        <name>Zn(2+)</name>
        <dbReference type="ChEBI" id="CHEBI:29105"/>
        <note>catalytic</note>
    </ligand>
</feature>
<sequence length="415" mass="46071">MDSNNNTNSIKLDTIESAIEDIRAGKIIIVVDDEDRENEGDFICAAEMTTPEMVNFMVKEGRGLMCAPLTVERCEELGLKMMVGDNTSTHETPFTVSVDLLGHGCTTGISASDRSKTIQALVDPTIRPEELGRPGHIFPLRAMPGGVLRRTGHTEAAIDFARLAGLKPAGVLIEILNEDGTMARLPQLRELADKFDMKLVSIKDLIEYRLQKETLIKREIAVDMPTEWGHFDMIAFRQIHTEELHLALIKGTWEKDEPVLVRVHSSCVTGDIFGSCRCDCGPQLHASMEMVERAGKGVVVYMNQEGRGIGLINKLKAYKLQENGLDTVDANIALGFKMDERDYGVGAQILRDLGLSKIKLISNNPKKRVGLMGYGLEIIDCVPIEMPANQYNEGYLKTKRDKMGHRLTQFAAVKE</sequence>
<evidence type="ECO:0000256" key="17">
    <source>
        <dbReference type="ARBA" id="ARBA00023268"/>
    </source>
</evidence>
<gene>
    <name evidence="20" type="primary">ribBA</name>
    <name evidence="22" type="ORF">FHS57_002937</name>
</gene>
<keyword evidence="13 20" id="KW-0460">Magnesium</keyword>
<feature type="site" description="Essential for DHBP synthase activity" evidence="20">
    <location>
        <position position="136"/>
    </location>
</feature>
<dbReference type="InterPro" id="IPR032677">
    <property type="entry name" value="GTP_cyclohydro_II"/>
</dbReference>
<keyword evidence="12 20" id="KW-0862">Zinc</keyword>
<dbReference type="PIRSF" id="PIRSF001259">
    <property type="entry name" value="RibA"/>
    <property type="match status" value="1"/>
</dbReference>
<comment type="function">
    <text evidence="3 20">Catalyzes the conversion of D-ribulose 5-phosphate to formate and 3,4-dihydroxy-2-butanone 4-phosphate.</text>
</comment>
<feature type="binding site" evidence="20">
    <location>
        <position position="37"/>
    </location>
    <ligand>
        <name>Mg(2+)</name>
        <dbReference type="ChEBI" id="CHEBI:18420"/>
        <label>2</label>
    </ligand>
</feature>
<dbReference type="InterPro" id="IPR017945">
    <property type="entry name" value="DHBP_synth_RibB-like_a/b_dom"/>
</dbReference>
<keyword evidence="8 20" id="KW-0686">Riboflavin biosynthesis</keyword>
<comment type="pathway">
    <text evidence="4 20">Cofactor biosynthesis; riboflavin biosynthesis; 5-amino-6-(D-ribitylamino)uracil from GTP: step 1/4.</text>
</comment>
<dbReference type="SUPFAM" id="SSF142695">
    <property type="entry name" value="RibA-like"/>
    <property type="match status" value="1"/>
</dbReference>
<dbReference type="EC" id="3.5.4.25" evidence="20"/>
<dbReference type="RefSeq" id="WP_183974741.1">
    <property type="nucleotide sequence ID" value="NZ_JACIBY010000005.1"/>
</dbReference>
<dbReference type="EMBL" id="JACIBY010000005">
    <property type="protein sequence ID" value="MBB3838931.1"/>
    <property type="molecule type" value="Genomic_DNA"/>
</dbReference>
<dbReference type="GO" id="GO:0000287">
    <property type="term" value="F:magnesium ion binding"/>
    <property type="evidence" value="ECO:0007669"/>
    <property type="project" value="UniProtKB-UniRule"/>
</dbReference>
<evidence type="ECO:0000256" key="14">
    <source>
        <dbReference type="ARBA" id="ARBA00023134"/>
    </source>
</evidence>
<feature type="binding site" evidence="20">
    <location>
        <begin position="262"/>
        <end position="266"/>
    </location>
    <ligand>
        <name>GTP</name>
        <dbReference type="ChEBI" id="CHEBI:37565"/>
    </ligand>
</feature>
<evidence type="ECO:0000256" key="4">
    <source>
        <dbReference type="ARBA" id="ARBA00004853"/>
    </source>
</evidence>
<evidence type="ECO:0000256" key="16">
    <source>
        <dbReference type="ARBA" id="ARBA00023239"/>
    </source>
</evidence>
<dbReference type="NCBIfam" id="TIGR00505">
    <property type="entry name" value="ribA"/>
    <property type="match status" value="1"/>
</dbReference>
<proteinExistence type="inferred from homology"/>
<accession>A0A7W5ZN95</accession>
<dbReference type="UniPathway" id="UPA00275">
    <property type="reaction ID" value="UER00399"/>
</dbReference>
<dbReference type="GO" id="GO:0008270">
    <property type="term" value="F:zinc ion binding"/>
    <property type="evidence" value="ECO:0007669"/>
    <property type="project" value="UniProtKB-UniRule"/>
</dbReference>
<dbReference type="GO" id="GO:0009231">
    <property type="term" value="P:riboflavin biosynthetic process"/>
    <property type="evidence" value="ECO:0007669"/>
    <property type="project" value="UniProtKB-UniRule"/>
</dbReference>
<evidence type="ECO:0000256" key="9">
    <source>
        <dbReference type="ARBA" id="ARBA00022723"/>
    </source>
</evidence>
<dbReference type="FunFam" id="3.90.870.10:FF:000001">
    <property type="entry name" value="Riboflavin biosynthesis protein RibBA"/>
    <property type="match status" value="1"/>
</dbReference>
<dbReference type="FunFam" id="3.40.50.10990:FF:000001">
    <property type="entry name" value="Riboflavin biosynthesis protein RibBA"/>
    <property type="match status" value="1"/>
</dbReference>
<evidence type="ECO:0000256" key="19">
    <source>
        <dbReference type="ARBA" id="ARBA00049295"/>
    </source>
</evidence>
<dbReference type="CDD" id="cd00641">
    <property type="entry name" value="GTP_cyclohydro2"/>
    <property type="match status" value="1"/>
</dbReference>
<dbReference type="AlphaFoldDB" id="A0A7W5ZN95"/>
<dbReference type="HAMAP" id="MF_00179">
    <property type="entry name" value="RibA"/>
    <property type="match status" value="1"/>
</dbReference>
<feature type="domain" description="GTP cyclohydrolase II" evidence="21">
    <location>
        <begin position="219"/>
        <end position="383"/>
    </location>
</feature>
<keyword evidence="14 20" id="KW-0342">GTP-binding</keyword>
<dbReference type="InterPro" id="IPR000422">
    <property type="entry name" value="DHBP_synthase_RibB"/>
</dbReference>
<evidence type="ECO:0000256" key="20">
    <source>
        <dbReference type="HAMAP-Rule" id="MF_01283"/>
    </source>
</evidence>
<evidence type="ECO:0000256" key="11">
    <source>
        <dbReference type="ARBA" id="ARBA00022801"/>
    </source>
</evidence>
<keyword evidence="9 20" id="KW-0479">Metal-binding</keyword>
<dbReference type="GO" id="GO:0003935">
    <property type="term" value="F:GTP cyclohydrolase II activity"/>
    <property type="evidence" value="ECO:0007669"/>
    <property type="project" value="UniProtKB-UniRule"/>
</dbReference>
<comment type="cofactor">
    <cofactor evidence="2">
        <name>Mn(2+)</name>
        <dbReference type="ChEBI" id="CHEBI:29035"/>
    </cofactor>
</comment>
<keyword evidence="17 20" id="KW-0511">Multifunctional enzyme</keyword>
<dbReference type="InterPro" id="IPR016299">
    <property type="entry name" value="Riboflavin_synth_RibBA"/>
</dbReference>
<evidence type="ECO:0000313" key="22">
    <source>
        <dbReference type="EMBL" id="MBB3838931.1"/>
    </source>
</evidence>
<dbReference type="GO" id="GO:0030145">
    <property type="term" value="F:manganese ion binding"/>
    <property type="evidence" value="ECO:0007669"/>
    <property type="project" value="UniProtKB-UniRule"/>
</dbReference>
<keyword evidence="11 20" id="KW-0378">Hydrolase</keyword>
<dbReference type="Gene3D" id="3.90.870.10">
    <property type="entry name" value="DHBP synthase"/>
    <property type="match status" value="1"/>
</dbReference>
<feature type="binding site" evidence="20">
    <location>
        <position position="280"/>
    </location>
    <ligand>
        <name>Zn(2+)</name>
        <dbReference type="ChEBI" id="CHEBI:29105"/>
        <note>catalytic</note>
    </ligand>
</feature>
<feature type="binding site" evidence="20">
    <location>
        <position position="37"/>
    </location>
    <ligand>
        <name>Mg(2+)</name>
        <dbReference type="ChEBI" id="CHEBI:18420"/>
        <label>1</label>
    </ligand>
</feature>
<evidence type="ECO:0000256" key="13">
    <source>
        <dbReference type="ARBA" id="ARBA00022842"/>
    </source>
</evidence>
<evidence type="ECO:0000256" key="3">
    <source>
        <dbReference type="ARBA" id="ARBA00002284"/>
    </source>
</evidence>
<dbReference type="Gene3D" id="3.40.50.10990">
    <property type="entry name" value="GTP cyclohydrolase II"/>
    <property type="match status" value="1"/>
</dbReference>
<feature type="binding site" evidence="20">
    <location>
        <position position="41"/>
    </location>
    <ligand>
        <name>D-ribulose 5-phosphate</name>
        <dbReference type="ChEBI" id="CHEBI:58121"/>
    </ligand>
</feature>
<dbReference type="Pfam" id="PF00925">
    <property type="entry name" value="GTP_cyclohydro2"/>
    <property type="match status" value="1"/>
</dbReference>
<feature type="site" description="Essential for DHBP synthase activity" evidence="20">
    <location>
        <position position="174"/>
    </location>
</feature>
<comment type="catalytic activity">
    <reaction evidence="1 20">
        <text>D-ribulose 5-phosphate = (2S)-2-hydroxy-3-oxobutyl phosphate + formate + H(+)</text>
        <dbReference type="Rhea" id="RHEA:18457"/>
        <dbReference type="ChEBI" id="CHEBI:15378"/>
        <dbReference type="ChEBI" id="CHEBI:15740"/>
        <dbReference type="ChEBI" id="CHEBI:58121"/>
        <dbReference type="ChEBI" id="CHEBI:58830"/>
        <dbReference type="EC" id="4.1.99.12"/>
    </reaction>
</comment>
<evidence type="ECO:0000313" key="23">
    <source>
        <dbReference type="Proteomes" id="UP000541352"/>
    </source>
</evidence>
<feature type="binding site" evidence="20">
    <location>
        <position position="362"/>
    </location>
    <ligand>
        <name>GTP</name>
        <dbReference type="ChEBI" id="CHEBI:37565"/>
    </ligand>
</feature>
<keyword evidence="16 20" id="KW-0456">Lyase</keyword>
<dbReference type="GO" id="GO:0005525">
    <property type="term" value="F:GTP binding"/>
    <property type="evidence" value="ECO:0007669"/>
    <property type="project" value="UniProtKB-KW"/>
</dbReference>
<keyword evidence="15 20" id="KW-0464">Manganese</keyword>
<evidence type="ECO:0000256" key="5">
    <source>
        <dbReference type="ARBA" id="ARBA00004904"/>
    </source>
</evidence>
<name>A0A7W5ZN95_9BACT</name>
<feature type="region of interest" description="DHBP synthase" evidence="20">
    <location>
        <begin position="1"/>
        <end position="211"/>
    </location>
</feature>
<comment type="caution">
    <text evidence="22">The sequence shown here is derived from an EMBL/GenBank/DDBJ whole genome shotgun (WGS) entry which is preliminary data.</text>
</comment>
<dbReference type="NCBIfam" id="NF001591">
    <property type="entry name" value="PRK00393.1"/>
    <property type="match status" value="1"/>
</dbReference>
<feature type="binding site" evidence="20">
    <location>
        <position position="367"/>
    </location>
    <ligand>
        <name>GTP</name>
        <dbReference type="ChEBI" id="CHEBI:37565"/>
    </ligand>
</feature>
<reference evidence="22 23" key="1">
    <citation type="submission" date="2020-08" db="EMBL/GenBank/DDBJ databases">
        <title>Genomic Encyclopedia of Type Strains, Phase IV (KMG-IV): sequencing the most valuable type-strain genomes for metagenomic binning, comparative biology and taxonomic classification.</title>
        <authorList>
            <person name="Goeker M."/>
        </authorList>
    </citation>
    <scope>NUCLEOTIDE SEQUENCE [LARGE SCALE GENOMIC DNA]</scope>
    <source>
        <strain evidence="22 23">DSM 17976</strain>
    </source>
</reference>
<feature type="binding site" evidence="20">
    <location>
        <position position="278"/>
    </location>
    <ligand>
        <name>Zn(2+)</name>
        <dbReference type="ChEBI" id="CHEBI:29105"/>
        <note>catalytic</note>
    </ligand>
</feature>
<feature type="binding site" evidence="20">
    <location>
        <begin position="305"/>
        <end position="307"/>
    </location>
    <ligand>
        <name>GTP</name>
        <dbReference type="ChEBI" id="CHEBI:37565"/>
    </ligand>
</feature>
<feature type="binding site" evidence="20">
    <location>
        <position position="174"/>
    </location>
    <ligand>
        <name>D-ribulose 5-phosphate</name>
        <dbReference type="ChEBI" id="CHEBI:58121"/>
    </ligand>
</feature>
<feature type="active site" description="Proton acceptor; for GTP cyclohydrolase activity" evidence="20">
    <location>
        <position position="339"/>
    </location>
</feature>
<dbReference type="GO" id="GO:0008686">
    <property type="term" value="F:3,4-dihydroxy-2-butanone-4-phosphate synthase activity"/>
    <property type="evidence" value="ECO:0007669"/>
    <property type="project" value="UniProtKB-UniRule"/>
</dbReference>
<dbReference type="EC" id="4.1.99.12" evidence="20"/>
<comment type="function">
    <text evidence="18 20">Catalyzes the conversion of GTP to 2,5-diamino-6-ribosylamino-4(3H)-pyrimidinone 5'-phosphate (DARP), formate and pyrophosphate.</text>
</comment>
<comment type="cofactor">
    <cofactor evidence="20">
        <name>Mg(2+)</name>
        <dbReference type="ChEBI" id="CHEBI:18420"/>
    </cofactor>
    <cofactor evidence="20">
        <name>Mn(2+)</name>
        <dbReference type="ChEBI" id="CHEBI:29035"/>
    </cofactor>
    <text evidence="20">Binds 2 divalent metal cations per subunit. Magnesium or manganese.</text>
</comment>
<dbReference type="Pfam" id="PF00926">
    <property type="entry name" value="DHBP_synthase"/>
    <property type="match status" value="1"/>
</dbReference>
<dbReference type="PANTHER" id="PTHR21327:SF18">
    <property type="entry name" value="3,4-DIHYDROXY-2-BUTANONE 4-PHOSPHATE SYNTHASE"/>
    <property type="match status" value="1"/>
</dbReference>
<keyword evidence="10 20" id="KW-0547">Nucleotide-binding</keyword>
<comment type="cofactor">
    <cofactor evidence="20">
        <name>Zn(2+)</name>
        <dbReference type="ChEBI" id="CHEBI:29105"/>
    </cofactor>
    <text evidence="20">Binds 1 zinc ion per subunit.</text>
</comment>
<evidence type="ECO:0000256" key="6">
    <source>
        <dbReference type="ARBA" id="ARBA00005520"/>
    </source>
</evidence>
<comment type="similarity">
    <text evidence="7 20">In the C-terminal section; belongs to the GTP cyclohydrolase II family.</text>
</comment>
<evidence type="ECO:0000256" key="10">
    <source>
        <dbReference type="ARBA" id="ARBA00022741"/>
    </source>
</evidence>
<comment type="pathway">
    <text evidence="5 20">Cofactor biosynthesis; riboflavin biosynthesis; 2-hydroxy-3-oxobutyl phosphate from D-ribulose 5-phosphate: step 1/1.</text>
</comment>
<dbReference type="HAMAP" id="MF_01283">
    <property type="entry name" value="RibBA"/>
    <property type="match status" value="1"/>
</dbReference>
<feature type="binding site" evidence="20">
    <location>
        <position position="327"/>
    </location>
    <ligand>
        <name>GTP</name>
        <dbReference type="ChEBI" id="CHEBI:37565"/>
    </ligand>
</feature>
<protein>
    <recommendedName>
        <fullName evidence="20">Riboflavin biosynthesis protein RibBA</fullName>
    </recommendedName>
    <domain>
        <recommendedName>
            <fullName evidence="20">3,4-dihydroxy-2-butanone 4-phosphate synthase</fullName>
            <shortName evidence="20">DHBP synthase</shortName>
            <ecNumber evidence="20">4.1.99.12</ecNumber>
        </recommendedName>
    </domain>
    <domain>
        <recommendedName>
            <fullName evidence="20">GTP cyclohydrolase-2</fullName>
            <ecNumber evidence="20">3.5.4.25</ecNumber>
        </recommendedName>
        <alternativeName>
            <fullName evidence="20">GTP cyclohydrolase II</fullName>
        </alternativeName>
    </domain>
</protein>
<feature type="region of interest" description="GTP cyclohydrolase II" evidence="20">
    <location>
        <begin position="212"/>
        <end position="415"/>
    </location>
</feature>
<evidence type="ECO:0000256" key="15">
    <source>
        <dbReference type="ARBA" id="ARBA00023211"/>
    </source>
</evidence>
<feature type="active site" description="Nucleophile; for GTP cyclohydrolase activity" evidence="20">
    <location>
        <position position="341"/>
    </location>
</feature>
<evidence type="ECO:0000256" key="2">
    <source>
        <dbReference type="ARBA" id="ARBA00001936"/>
    </source>
</evidence>
<keyword evidence="23" id="KW-1185">Reference proteome</keyword>
<comment type="catalytic activity">
    <reaction evidence="19 20">
        <text>GTP + 4 H2O = 2,5-diamino-6-hydroxy-4-(5-phosphoribosylamino)-pyrimidine + formate + 2 phosphate + 3 H(+)</text>
        <dbReference type="Rhea" id="RHEA:23704"/>
        <dbReference type="ChEBI" id="CHEBI:15377"/>
        <dbReference type="ChEBI" id="CHEBI:15378"/>
        <dbReference type="ChEBI" id="CHEBI:15740"/>
        <dbReference type="ChEBI" id="CHEBI:37565"/>
        <dbReference type="ChEBI" id="CHEBI:43474"/>
        <dbReference type="ChEBI" id="CHEBI:58614"/>
        <dbReference type="EC" id="3.5.4.25"/>
    </reaction>
</comment>
<evidence type="ECO:0000256" key="12">
    <source>
        <dbReference type="ARBA" id="ARBA00022833"/>
    </source>
</evidence>
<dbReference type="NCBIfam" id="TIGR00506">
    <property type="entry name" value="ribB"/>
    <property type="match status" value="1"/>
</dbReference>
<evidence type="ECO:0000259" key="21">
    <source>
        <dbReference type="Pfam" id="PF00925"/>
    </source>
</evidence>